<reference evidence="5" key="1">
    <citation type="submission" date="2016-10" db="EMBL/GenBank/DDBJ databases">
        <authorList>
            <person name="Varghese N."/>
            <person name="Submissions S."/>
        </authorList>
    </citation>
    <scope>NUCLEOTIDE SEQUENCE [LARGE SCALE GENOMIC DNA]</scope>
    <source>
        <strain evidence="5">CGMCC 1.10369</strain>
    </source>
</reference>
<dbReference type="AlphaFoldDB" id="A0A1H0E8D3"/>
<name>A0A1H0E8D3_9BACI</name>
<evidence type="ECO:0000256" key="1">
    <source>
        <dbReference type="ARBA" id="ARBA00009129"/>
    </source>
</evidence>
<feature type="region of interest" description="Disordered" evidence="2">
    <location>
        <begin position="28"/>
        <end position="78"/>
    </location>
</feature>
<evidence type="ECO:0000313" key="4">
    <source>
        <dbReference type="EMBL" id="SDN78645.1"/>
    </source>
</evidence>
<dbReference type="Proteomes" id="UP000198778">
    <property type="component" value="Unassembled WGS sequence"/>
</dbReference>
<dbReference type="EMBL" id="FNIL01000003">
    <property type="protein sequence ID" value="SDN78645.1"/>
    <property type="molecule type" value="Genomic_DNA"/>
</dbReference>
<dbReference type="Gene3D" id="1.10.1470.10">
    <property type="entry name" value="YjbJ"/>
    <property type="match status" value="1"/>
</dbReference>
<organism evidence="4 5">
    <name type="scientific">Alkalicoccus daliensis</name>
    <dbReference type="NCBI Taxonomy" id="745820"/>
    <lineage>
        <taxon>Bacteria</taxon>
        <taxon>Bacillati</taxon>
        <taxon>Bacillota</taxon>
        <taxon>Bacilli</taxon>
        <taxon>Bacillales</taxon>
        <taxon>Bacillaceae</taxon>
        <taxon>Alkalicoccus</taxon>
    </lineage>
</organism>
<evidence type="ECO:0000256" key="2">
    <source>
        <dbReference type="SAM" id="MobiDB-lite"/>
    </source>
</evidence>
<comment type="similarity">
    <text evidence="1">Belongs to the UPF0337 (CsbD) family.</text>
</comment>
<feature type="compositionally biased region" description="Basic and acidic residues" evidence="2">
    <location>
        <begin position="40"/>
        <end position="78"/>
    </location>
</feature>
<proteinExistence type="inferred from homology"/>
<sequence>MSQIGKFPAKTQNSNWKEGFFMADGKADKAKGAGGMAKGVAKEKTGEITKNDKMKREGKSDKVKGKAREKTGDVKENL</sequence>
<dbReference type="InterPro" id="IPR008462">
    <property type="entry name" value="CsbD"/>
</dbReference>
<dbReference type="SUPFAM" id="SSF69047">
    <property type="entry name" value="Hypothetical protein YjbJ"/>
    <property type="match status" value="1"/>
</dbReference>
<keyword evidence="5" id="KW-1185">Reference proteome</keyword>
<protein>
    <submittedName>
        <fullName evidence="4">CsbD-like</fullName>
    </submittedName>
</protein>
<feature type="domain" description="CsbD-like" evidence="3">
    <location>
        <begin position="28"/>
        <end position="77"/>
    </location>
</feature>
<dbReference type="STRING" id="745820.SAMN04488053_103244"/>
<accession>A0A1H0E8D3</accession>
<evidence type="ECO:0000259" key="3">
    <source>
        <dbReference type="Pfam" id="PF05532"/>
    </source>
</evidence>
<gene>
    <name evidence="4" type="ORF">SAMN04488053_103244</name>
</gene>
<dbReference type="InterPro" id="IPR036629">
    <property type="entry name" value="YjbJ_sf"/>
</dbReference>
<evidence type="ECO:0000313" key="5">
    <source>
        <dbReference type="Proteomes" id="UP000198778"/>
    </source>
</evidence>
<dbReference type="Pfam" id="PF05532">
    <property type="entry name" value="CsbD"/>
    <property type="match status" value="1"/>
</dbReference>